<accession>A0ABW9AA38</accession>
<protein>
    <submittedName>
        <fullName evidence="2">Amidase</fullName>
    </submittedName>
</protein>
<dbReference type="PROSITE" id="PS00571">
    <property type="entry name" value="AMIDASES"/>
    <property type="match status" value="1"/>
</dbReference>
<dbReference type="PANTHER" id="PTHR11895:SF170">
    <property type="entry name" value="AMIDASE"/>
    <property type="match status" value="1"/>
</dbReference>
<dbReference type="PANTHER" id="PTHR11895">
    <property type="entry name" value="TRANSAMIDASE"/>
    <property type="match status" value="1"/>
</dbReference>
<dbReference type="InterPro" id="IPR000120">
    <property type="entry name" value="Amidase"/>
</dbReference>
<evidence type="ECO:0000259" key="1">
    <source>
        <dbReference type="Pfam" id="PF01425"/>
    </source>
</evidence>
<dbReference type="Gene3D" id="3.90.1300.10">
    <property type="entry name" value="Amidase signature (AS) domain"/>
    <property type="match status" value="1"/>
</dbReference>
<name>A0ABW9AA38_9BURK</name>
<dbReference type="InterPro" id="IPR036928">
    <property type="entry name" value="AS_sf"/>
</dbReference>
<dbReference type="RefSeq" id="WP_408158949.1">
    <property type="nucleotide sequence ID" value="NZ_JAQQFM010000006.1"/>
</dbReference>
<dbReference type="InterPro" id="IPR020556">
    <property type="entry name" value="Amidase_CS"/>
</dbReference>
<sequence length="505" mass="54534">MSVPRPHKDEIIKIAEEFGLQLSDQTLSTYLQQFDTLAETYQVVDEMRTTPTPLKYPRSPGEHPAPEDNKYNAWYVKTDIRGAAQGKLHGLRAAIKDNIAVARVPMMNGSSVLEGYVPEIDATVVTRLLDAGATIAGKAHCEYYCLSGGSHTGAKGPVENPRKAGYSAGGSSSGSAALVACGEVDFALGADQGGSIRTPSSFCGLVGMKPTWGLVPYTGIMPIELTVDHVGPITRNVADNALVLEAIAGPDGLDPRQSLSGTPGQYTAALDLGLKGLRVAVVSEGFGWANSEMDVDEKVRSASAMLRKLGATVEEVSIPMHRVGQAIWVPIVNEGSTQQMMKGNGFGFNWKGLYMPSMMEAHSHWRQRANELSETLKFTMIAGEFMSRAGKGMFYAKAQNLARQLRAAYDSVLADYDVLLMPTLPMKATPLPPADASLKLVFQRAWEMMANTSPFDVTGHPALQVPCGMSEGLPIGMMLIGRHFDESSLYRVANAYEKEVDWLLA</sequence>
<feature type="domain" description="Amidase" evidence="1">
    <location>
        <begin position="77"/>
        <end position="489"/>
    </location>
</feature>
<dbReference type="EMBL" id="JAQQFM010000006">
    <property type="protein sequence ID" value="MFL9925761.1"/>
    <property type="molecule type" value="Genomic_DNA"/>
</dbReference>
<evidence type="ECO:0000313" key="2">
    <source>
        <dbReference type="EMBL" id="MFL9925761.1"/>
    </source>
</evidence>
<dbReference type="InterPro" id="IPR023631">
    <property type="entry name" value="Amidase_dom"/>
</dbReference>
<gene>
    <name evidence="2" type="ORF">PQR62_15885</name>
</gene>
<dbReference type="Proteomes" id="UP001629246">
    <property type="component" value="Unassembled WGS sequence"/>
</dbReference>
<dbReference type="Gene3D" id="1.10.20.60">
    <property type="entry name" value="Glu-tRNAGln amidotransferase C subunit, N-terminal domain"/>
    <property type="match status" value="1"/>
</dbReference>
<comment type="caution">
    <text evidence="2">The sequence shown here is derived from an EMBL/GenBank/DDBJ whole genome shotgun (WGS) entry which is preliminary data.</text>
</comment>
<proteinExistence type="predicted"/>
<dbReference type="Pfam" id="PF01425">
    <property type="entry name" value="Amidase"/>
    <property type="match status" value="1"/>
</dbReference>
<evidence type="ECO:0000313" key="3">
    <source>
        <dbReference type="Proteomes" id="UP001629246"/>
    </source>
</evidence>
<dbReference type="SUPFAM" id="SSF75304">
    <property type="entry name" value="Amidase signature (AS) enzymes"/>
    <property type="match status" value="1"/>
</dbReference>
<keyword evidence="3" id="KW-1185">Reference proteome</keyword>
<dbReference type="NCBIfam" id="NF005565">
    <property type="entry name" value="PRK07235.1"/>
    <property type="match status" value="1"/>
</dbReference>
<organism evidence="2 3">
    <name type="scientific">Herbaspirillum lusitanum</name>
    <dbReference type="NCBI Taxonomy" id="213312"/>
    <lineage>
        <taxon>Bacteria</taxon>
        <taxon>Pseudomonadati</taxon>
        <taxon>Pseudomonadota</taxon>
        <taxon>Betaproteobacteria</taxon>
        <taxon>Burkholderiales</taxon>
        <taxon>Oxalobacteraceae</taxon>
        <taxon>Herbaspirillum</taxon>
    </lineage>
</organism>
<reference evidence="2 3" key="1">
    <citation type="journal article" date="2024" name="Chem. Sci.">
        <title>Discovery of megapolipeptins by genome mining of a Burkholderiales bacteria collection.</title>
        <authorList>
            <person name="Paulo B.S."/>
            <person name="Recchia M.J.J."/>
            <person name="Lee S."/>
            <person name="Fergusson C.H."/>
            <person name="Romanowski S.B."/>
            <person name="Hernandez A."/>
            <person name="Krull N."/>
            <person name="Liu D.Y."/>
            <person name="Cavanagh H."/>
            <person name="Bos A."/>
            <person name="Gray C.A."/>
            <person name="Murphy B.T."/>
            <person name="Linington R.G."/>
            <person name="Eustaquio A.S."/>
        </authorList>
    </citation>
    <scope>NUCLEOTIDE SEQUENCE [LARGE SCALE GENOMIC DNA]</scope>
    <source>
        <strain evidence="2 3">RL21-008-BIB-A</strain>
    </source>
</reference>